<evidence type="ECO:0000256" key="1">
    <source>
        <dbReference type="SAM" id="MobiDB-lite"/>
    </source>
</evidence>
<evidence type="ECO:0000256" key="3">
    <source>
        <dbReference type="SAM" id="SignalP"/>
    </source>
</evidence>
<evidence type="ECO:0000313" key="4">
    <source>
        <dbReference type="EMBL" id="MQN00540.1"/>
    </source>
</evidence>
<gene>
    <name evidence="4" type="ORF">FRC54_00860</name>
</gene>
<dbReference type="AlphaFoldDB" id="A0A6N7IX17"/>
<evidence type="ECO:0008006" key="6">
    <source>
        <dbReference type="Google" id="ProtNLM"/>
    </source>
</evidence>
<organism evidence="4 5">
    <name type="scientific">Candidatus Weimeria bifida</name>
    <dbReference type="NCBI Taxonomy" id="2599074"/>
    <lineage>
        <taxon>Bacteria</taxon>
        <taxon>Bacillati</taxon>
        <taxon>Bacillota</taxon>
        <taxon>Clostridia</taxon>
        <taxon>Lachnospirales</taxon>
        <taxon>Lachnospiraceae</taxon>
        <taxon>Candidatus Weimeria</taxon>
    </lineage>
</organism>
<feature type="transmembrane region" description="Helical" evidence="2">
    <location>
        <begin position="200"/>
        <end position="219"/>
    </location>
</feature>
<protein>
    <recommendedName>
        <fullName evidence="6">Cohesin domain-containing protein</fullName>
    </recommendedName>
</protein>
<feature type="compositionally biased region" description="Polar residues" evidence="1">
    <location>
        <begin position="173"/>
        <end position="184"/>
    </location>
</feature>
<proteinExistence type="predicted"/>
<keyword evidence="2" id="KW-0472">Membrane</keyword>
<feature type="region of interest" description="Disordered" evidence="1">
    <location>
        <begin position="142"/>
        <end position="184"/>
    </location>
</feature>
<feature type="region of interest" description="Disordered" evidence="1">
    <location>
        <begin position="235"/>
        <end position="264"/>
    </location>
</feature>
<keyword evidence="2" id="KW-0812">Transmembrane</keyword>
<keyword evidence="2" id="KW-1133">Transmembrane helix</keyword>
<accession>A0A6N7IX17</accession>
<comment type="caution">
    <text evidence="4">The sequence shown here is derived from an EMBL/GenBank/DDBJ whole genome shotgun (WGS) entry which is preliminary data.</text>
</comment>
<feature type="compositionally biased region" description="Low complexity" evidence="1">
    <location>
        <begin position="156"/>
        <end position="172"/>
    </location>
</feature>
<feature type="chain" id="PRO_5026691560" description="Cohesin domain-containing protein" evidence="3">
    <location>
        <begin position="30"/>
        <end position="352"/>
    </location>
</feature>
<evidence type="ECO:0000256" key="2">
    <source>
        <dbReference type="SAM" id="Phobius"/>
    </source>
</evidence>
<sequence length="352" mass="38043">MKKSIRKLMASFMAVAAVIFILLPVNAKAARPVISVSNTEVKVGDEFTVTVSGTAASRLSLSFDPSKVTLKSRGNATYSGNTVSLYAQSASFTFTAKETGFSYLIANSSTYGRSSAKVNISEATADTKKTTDTKKTAATVASTATSKTTDKKTTSTKKASSDASKTVKSSDAGSTKNLSDNESFTSSDLSFKELLLDRRMLVVLAVLVVIILILAIRLIRIHVLYDVYDYDTDNDSKGSGDVSKPSRHNDGLSAGGVSKSGNTGDNIADDEMINDIDRNLQKNAGFDYDYNADDKAEKDYDIKLGDSDDIMDKLPDKIDDPDALIDRLMAEDKLKMPKVSKNKKKLHVEDLN</sequence>
<dbReference type="Proteomes" id="UP000460257">
    <property type="component" value="Unassembled WGS sequence"/>
</dbReference>
<dbReference type="EMBL" id="VOGC01000002">
    <property type="protein sequence ID" value="MQN00540.1"/>
    <property type="molecule type" value="Genomic_DNA"/>
</dbReference>
<keyword evidence="3" id="KW-0732">Signal</keyword>
<feature type="signal peptide" evidence="3">
    <location>
        <begin position="1"/>
        <end position="29"/>
    </location>
</feature>
<name>A0A6N7IX17_9FIRM</name>
<reference evidence="4" key="1">
    <citation type="journal article" date="2020" name="Appl. Environ. Microbiol.">
        <title>Medium-Chain Fatty Acid Synthesis by 'Candidatus Weimeria bifida' gen. nov., sp. nov., and 'Candidatus Pseudoramibacter fermentans' sp. nov.</title>
        <authorList>
            <person name="Scarborough M.J."/>
            <person name="Myers K.S."/>
            <person name="Donohue T.J."/>
            <person name="Noguera D.R."/>
        </authorList>
    </citation>
    <scope>NUCLEOTIDE SEQUENCE</scope>
    <source>
        <strain evidence="4">LCO1.1</strain>
    </source>
</reference>
<evidence type="ECO:0000313" key="5">
    <source>
        <dbReference type="Proteomes" id="UP000460257"/>
    </source>
</evidence>
<keyword evidence="5" id="KW-1185">Reference proteome</keyword>